<evidence type="ECO:0000313" key="1">
    <source>
        <dbReference type="EMBL" id="KJV68080.1"/>
    </source>
</evidence>
<organism evidence="1 2">
    <name type="scientific">Anaplasma phagocytophilum str. NCH-1</name>
    <dbReference type="NCBI Taxonomy" id="1359161"/>
    <lineage>
        <taxon>Bacteria</taxon>
        <taxon>Pseudomonadati</taxon>
        <taxon>Pseudomonadota</taxon>
        <taxon>Alphaproteobacteria</taxon>
        <taxon>Rickettsiales</taxon>
        <taxon>Anaplasmataceae</taxon>
        <taxon>Anaplasma</taxon>
        <taxon>phagocytophilum group</taxon>
    </lineage>
</organism>
<accession>A0A0F3NJ93</accession>
<protein>
    <submittedName>
        <fullName evidence="1">Uncharacterized protein</fullName>
    </submittedName>
</protein>
<name>A0A0F3NJ93_ANAPH</name>
<dbReference type="AlphaFoldDB" id="A0A0F3NJ93"/>
<gene>
    <name evidence="1" type="ORF">EPHNCH_0553</name>
</gene>
<proteinExistence type="predicted"/>
<sequence length="52" mass="6102">MLLEPQVMDIMQLFYAMEEGIQCNYKISLATLECCIPKKIALHKHKSSYKIR</sequence>
<evidence type="ECO:0000313" key="2">
    <source>
        <dbReference type="Proteomes" id="UP000033754"/>
    </source>
</evidence>
<dbReference type="Proteomes" id="UP000033754">
    <property type="component" value="Unassembled WGS sequence"/>
</dbReference>
<dbReference type="EMBL" id="LANT01000002">
    <property type="protein sequence ID" value="KJV68080.1"/>
    <property type="molecule type" value="Genomic_DNA"/>
</dbReference>
<reference evidence="1 2" key="1">
    <citation type="submission" date="2015-01" db="EMBL/GenBank/DDBJ databases">
        <title>Genome Sequencing of Rickettsiales.</title>
        <authorList>
            <person name="Daugherty S.C."/>
            <person name="Su Q."/>
            <person name="Abolude K."/>
            <person name="Beier-Sexton M."/>
            <person name="Carlyon J.A."/>
            <person name="Carter R."/>
            <person name="Day N.P."/>
            <person name="Dumler S.J."/>
            <person name="Dyachenko V."/>
            <person name="Godinez A."/>
            <person name="Kurtti T.J."/>
            <person name="Lichay M."/>
            <person name="Mullins K.E."/>
            <person name="Ott S."/>
            <person name="Pappas-Brown V."/>
            <person name="Paris D.H."/>
            <person name="Patel P."/>
            <person name="Richards A.L."/>
            <person name="Sadzewicz L."/>
            <person name="Sears K."/>
            <person name="Seidman D."/>
            <person name="Sengamalay N."/>
            <person name="Stenos J."/>
            <person name="Tallon L.J."/>
            <person name="Vincent G."/>
            <person name="Fraser C.M."/>
            <person name="Munderloh U."/>
            <person name="Dunning-Hotopp J.C."/>
        </authorList>
    </citation>
    <scope>NUCLEOTIDE SEQUENCE [LARGE SCALE GENOMIC DNA]</scope>
    <source>
        <strain evidence="1 2">NCH-1</strain>
    </source>
</reference>
<comment type="caution">
    <text evidence="1">The sequence shown here is derived from an EMBL/GenBank/DDBJ whole genome shotgun (WGS) entry which is preliminary data.</text>
</comment>
<dbReference type="PATRIC" id="fig|1359161.3.peg.629"/>